<protein>
    <recommendedName>
        <fullName evidence="5">Lipoprotein</fullName>
    </recommendedName>
</protein>
<proteinExistence type="predicted"/>
<dbReference type="PROSITE" id="PS51257">
    <property type="entry name" value="PROKAR_LIPOPROTEIN"/>
    <property type="match status" value="1"/>
</dbReference>
<reference evidence="3 4" key="1">
    <citation type="submission" date="2023-09" db="EMBL/GenBank/DDBJ databases">
        <authorList>
            <person name="Rey-Velasco X."/>
        </authorList>
    </citation>
    <scope>NUCLEOTIDE SEQUENCE [LARGE SCALE GENOMIC DNA]</scope>
    <source>
        <strain evidence="3 4">P385</strain>
    </source>
</reference>
<keyword evidence="2" id="KW-0732">Signal</keyword>
<comment type="caution">
    <text evidence="3">The sequence shown here is derived from an EMBL/GenBank/DDBJ whole genome shotgun (WGS) entry which is preliminary data.</text>
</comment>
<feature type="compositionally biased region" description="Basic and acidic residues" evidence="1">
    <location>
        <begin position="66"/>
        <end position="87"/>
    </location>
</feature>
<evidence type="ECO:0000313" key="3">
    <source>
        <dbReference type="EMBL" id="MDT0619534.1"/>
    </source>
</evidence>
<gene>
    <name evidence="3" type="ORF">RM531_13730</name>
</gene>
<evidence type="ECO:0000313" key="4">
    <source>
        <dbReference type="Proteomes" id="UP001259982"/>
    </source>
</evidence>
<evidence type="ECO:0000256" key="2">
    <source>
        <dbReference type="SAM" id="SignalP"/>
    </source>
</evidence>
<dbReference type="Proteomes" id="UP001259982">
    <property type="component" value="Unassembled WGS sequence"/>
</dbReference>
<feature type="region of interest" description="Disordered" evidence="1">
    <location>
        <begin position="23"/>
        <end position="128"/>
    </location>
</feature>
<organism evidence="3 4">
    <name type="scientific">Spectribacter acetivorans</name>
    <dbReference type="NCBI Taxonomy" id="3075603"/>
    <lineage>
        <taxon>Bacteria</taxon>
        <taxon>Pseudomonadati</taxon>
        <taxon>Pseudomonadota</taxon>
        <taxon>Gammaproteobacteria</taxon>
        <taxon>Salinisphaerales</taxon>
        <taxon>Salinisphaeraceae</taxon>
        <taxon>Spectribacter</taxon>
    </lineage>
</organism>
<name>A0ABU3BAQ3_9GAMM</name>
<feature type="signal peptide" evidence="2">
    <location>
        <begin position="1"/>
        <end position="22"/>
    </location>
</feature>
<keyword evidence="4" id="KW-1185">Reference proteome</keyword>
<feature type="chain" id="PRO_5045685718" description="Lipoprotein" evidence="2">
    <location>
        <begin position="23"/>
        <end position="128"/>
    </location>
</feature>
<sequence>MSKKLNKTVASMALALLLGACAMGPDSEKDEPRQTPIKPVDAFEEVDQPLRGADGFSDQPDALSQDIERLQDAKRKYQAERDFEAAERRRRQALCRESGEGRETPIEDGSAEPAVYCQPNPESSRSAE</sequence>
<dbReference type="EMBL" id="JAVRHY010000016">
    <property type="protein sequence ID" value="MDT0619534.1"/>
    <property type="molecule type" value="Genomic_DNA"/>
</dbReference>
<accession>A0ABU3BAQ3</accession>
<evidence type="ECO:0000256" key="1">
    <source>
        <dbReference type="SAM" id="MobiDB-lite"/>
    </source>
</evidence>
<evidence type="ECO:0008006" key="5">
    <source>
        <dbReference type="Google" id="ProtNLM"/>
    </source>
</evidence>
<dbReference type="RefSeq" id="WP_311660023.1">
    <property type="nucleotide sequence ID" value="NZ_JAVRHY010000016.1"/>
</dbReference>